<protein>
    <submittedName>
        <fullName evidence="2">C39 family peptidase</fullName>
    </submittedName>
</protein>
<keyword evidence="3" id="KW-1185">Reference proteome</keyword>
<feature type="domain" description="Peptidase C39-like" evidence="1">
    <location>
        <begin position="101"/>
        <end position="237"/>
    </location>
</feature>
<evidence type="ECO:0000313" key="3">
    <source>
        <dbReference type="Proteomes" id="UP000606721"/>
    </source>
</evidence>
<comment type="caution">
    <text evidence="2">The sequence shown here is derived from an EMBL/GenBank/DDBJ whole genome shotgun (WGS) entry which is preliminary data.</text>
</comment>
<gene>
    <name evidence="2" type="ORF">H6F99_11450</name>
</gene>
<name>A0ABR8BWQ1_APHFL</name>
<sequence>MQAGDFPLDSSNFEFNADDVDYSQQFDANLVDIDTQGIDTDGDGQPDNWIISSDLDGDGIPDEILPVEDINKDDDFCEFPSDINSEMCGVPDDDMEHWHQQAYPDTCAIASQEFILDSVTGVDFSEDELRQQAIENGWYTPGGGTPLEHMGSLLEANGIDVDKKDGCTLEDLSNKLQGGQKVIVAIDADEIWNQEVDENDDLSDVNGIPGQGVNHAVQVIGIDNSDPNNPTVILNDPGTPDGKGSRIPVDQFLDAWSDSNSYMISTTGNVVTA</sequence>
<proteinExistence type="predicted"/>
<dbReference type="Proteomes" id="UP000606721">
    <property type="component" value="Unassembled WGS sequence"/>
</dbReference>
<dbReference type="Gene3D" id="3.90.70.10">
    <property type="entry name" value="Cysteine proteinases"/>
    <property type="match status" value="1"/>
</dbReference>
<dbReference type="RefSeq" id="WP_190383102.1">
    <property type="nucleotide sequence ID" value="NZ_JACJQT010000026.1"/>
</dbReference>
<dbReference type="Pfam" id="PF13529">
    <property type="entry name" value="Peptidase_C39_2"/>
    <property type="match status" value="1"/>
</dbReference>
<reference evidence="2 3" key="1">
    <citation type="journal article" date="2020" name="ISME J.">
        <title>Comparative genomics reveals insights into cyanobacterial evolution and habitat adaptation.</title>
        <authorList>
            <person name="Chen M.Y."/>
            <person name="Teng W.K."/>
            <person name="Zhao L."/>
            <person name="Hu C.X."/>
            <person name="Zhou Y.K."/>
            <person name="Han B.P."/>
            <person name="Song L.R."/>
            <person name="Shu W.S."/>
        </authorList>
    </citation>
    <scope>NUCLEOTIDE SEQUENCE [LARGE SCALE GENOMIC DNA]</scope>
    <source>
        <strain evidence="2 3">FACHB-1040</strain>
    </source>
</reference>
<dbReference type="InterPro" id="IPR039564">
    <property type="entry name" value="Peptidase_C39-like"/>
</dbReference>
<organism evidence="2 3">
    <name type="scientific">Aphanizomenon flos-aquae FACHB-1040</name>
    <dbReference type="NCBI Taxonomy" id="2692887"/>
    <lineage>
        <taxon>Bacteria</taxon>
        <taxon>Bacillati</taxon>
        <taxon>Cyanobacteriota</taxon>
        <taxon>Cyanophyceae</taxon>
        <taxon>Nostocales</taxon>
        <taxon>Aphanizomenonaceae</taxon>
        <taxon>Aphanizomenon</taxon>
    </lineage>
</organism>
<accession>A0ABR8BWQ1</accession>
<evidence type="ECO:0000259" key="1">
    <source>
        <dbReference type="Pfam" id="PF13529"/>
    </source>
</evidence>
<dbReference type="EMBL" id="JACJQT010000026">
    <property type="protein sequence ID" value="MBD2278885.1"/>
    <property type="molecule type" value="Genomic_DNA"/>
</dbReference>
<evidence type="ECO:0000313" key="2">
    <source>
        <dbReference type="EMBL" id="MBD2278885.1"/>
    </source>
</evidence>